<dbReference type="InterPro" id="IPR014746">
    <property type="entry name" value="Gln_synth/guanido_kin_cat_dom"/>
</dbReference>
<dbReference type="RefSeq" id="WP_169699135.1">
    <property type="nucleotide sequence ID" value="NZ_LS974202.1"/>
</dbReference>
<dbReference type="PROSITE" id="PS51987">
    <property type="entry name" value="GS_CATALYTIC"/>
    <property type="match status" value="1"/>
</dbReference>
<dbReference type="PANTHER" id="PTHR43785">
    <property type="entry name" value="GAMMA-GLUTAMYLPUTRESCINE SYNTHETASE"/>
    <property type="match status" value="1"/>
</dbReference>
<gene>
    <name evidence="5" type="ORF">MESINF_1474</name>
</gene>
<dbReference type="Pfam" id="PF00120">
    <property type="entry name" value="Gln-synt_C"/>
    <property type="match status" value="1"/>
</dbReference>
<evidence type="ECO:0000259" key="4">
    <source>
        <dbReference type="PROSITE" id="PS51987"/>
    </source>
</evidence>
<dbReference type="Gene3D" id="3.30.590.10">
    <property type="entry name" value="Glutamine synthetase/guanido kinase, catalytic domain"/>
    <property type="match status" value="1"/>
</dbReference>
<evidence type="ECO:0000313" key="5">
    <source>
        <dbReference type="EMBL" id="SSC12918.1"/>
    </source>
</evidence>
<dbReference type="InterPro" id="IPR008146">
    <property type="entry name" value="Gln_synth_cat_dom"/>
</dbReference>
<dbReference type="GO" id="GO:0006542">
    <property type="term" value="P:glutamine biosynthetic process"/>
    <property type="evidence" value="ECO:0007669"/>
    <property type="project" value="InterPro"/>
</dbReference>
<dbReference type="EMBL" id="LS974202">
    <property type="protein sequence ID" value="SSC12918.1"/>
    <property type="molecule type" value="Genomic_DNA"/>
</dbReference>
<evidence type="ECO:0000256" key="3">
    <source>
        <dbReference type="RuleBase" id="RU000384"/>
    </source>
</evidence>
<evidence type="ECO:0000256" key="2">
    <source>
        <dbReference type="PROSITE-ProRule" id="PRU01331"/>
    </source>
</evidence>
<proteinExistence type="inferred from homology"/>
<feature type="domain" description="GS catalytic" evidence="4">
    <location>
        <begin position="110"/>
        <end position="439"/>
    </location>
</feature>
<protein>
    <submittedName>
        <fullName evidence="5">Glutamine synthetase catalytic region</fullName>
    </submittedName>
</protein>
<reference evidence="5 6" key="1">
    <citation type="submission" date="2017-01" db="EMBL/GenBank/DDBJ databases">
        <authorList>
            <person name="Erauso G."/>
        </authorList>
    </citation>
    <scope>NUCLEOTIDE SEQUENCE [LARGE SCALE GENOMIC DNA]</scope>
    <source>
        <strain evidence="5">MESINF1</strain>
    </source>
</reference>
<dbReference type="SMART" id="SM01230">
    <property type="entry name" value="Gln-synt_C"/>
    <property type="match status" value="1"/>
</dbReference>
<accession>A0A7Z7PNF6</accession>
<dbReference type="SUPFAM" id="SSF55931">
    <property type="entry name" value="Glutamine synthetase/guanido kinase"/>
    <property type="match status" value="1"/>
</dbReference>
<dbReference type="Gene3D" id="3.10.20.70">
    <property type="entry name" value="Glutamine synthetase, N-terminal domain"/>
    <property type="match status" value="1"/>
</dbReference>
<organism evidence="5 6">
    <name type="scientific">Mesotoga infera</name>
    <dbReference type="NCBI Taxonomy" id="1236046"/>
    <lineage>
        <taxon>Bacteria</taxon>
        <taxon>Thermotogati</taxon>
        <taxon>Thermotogota</taxon>
        <taxon>Thermotogae</taxon>
        <taxon>Kosmotogales</taxon>
        <taxon>Kosmotogaceae</taxon>
        <taxon>Mesotoga</taxon>
    </lineage>
</organism>
<dbReference type="InterPro" id="IPR036651">
    <property type="entry name" value="Gln_synt_N_sf"/>
</dbReference>
<evidence type="ECO:0000256" key="1">
    <source>
        <dbReference type="ARBA" id="ARBA00022598"/>
    </source>
</evidence>
<keyword evidence="1" id="KW-0436">Ligase</keyword>
<comment type="similarity">
    <text evidence="2 3">Belongs to the glutamine synthetase family.</text>
</comment>
<dbReference type="PANTHER" id="PTHR43785:SF2">
    <property type="entry name" value="TYPE-1 GLUTAMINE SYNTHETASE 1"/>
    <property type="match status" value="1"/>
</dbReference>
<sequence length="439" mass="48689">MKKALIKALKSAKVEFVRSLWCDNANVIRAKSIDIDSLEDNFEAVAGISRAQQGVPVMYDGVVPESGLMPIGEIWLNPDWDTLNVLPYTQGHASVISDLFTGQCEWSLCPRFFLKRSIKALDELGFTMRAAFENEFYLFDRSLDPVDNTLFASSFSMDLNSKVVGDIVKNLKAQFLTVERYYAESGPGQQEVVIAHAPALEAADNQITFRETVRTTAARNGLIASFMPKPFEEFGGSGCHLHFSLLKDGKNVMRDHNGELSEVALYFMAGLLEHLPSLMAVTTPTTNSYRRIKPSCWAGAYRCWGLDNREAALRVPTDPSGSVAGHVELKSVDASSNPYLALGMVIFAGIDGLRKKVLPPVNLQSDPALMNGEELFHSRIDPLPSSLGIALDTLENDQYLLKTLGEDLSRAYLAVKRAEWKTMAELTIAQERQILLERF</sequence>
<dbReference type="AlphaFoldDB" id="A0A7Z7PNF6"/>
<keyword evidence="6" id="KW-1185">Reference proteome</keyword>
<name>A0A7Z7PNF6_9BACT</name>
<dbReference type="Proteomes" id="UP000250796">
    <property type="component" value="Chromosome MESINF"/>
</dbReference>
<dbReference type="KEGG" id="minf:MESINF_1474"/>
<dbReference type="GO" id="GO:0004356">
    <property type="term" value="F:glutamine synthetase activity"/>
    <property type="evidence" value="ECO:0007669"/>
    <property type="project" value="InterPro"/>
</dbReference>
<dbReference type="SUPFAM" id="SSF54368">
    <property type="entry name" value="Glutamine synthetase, N-terminal domain"/>
    <property type="match status" value="1"/>
</dbReference>
<evidence type="ECO:0000313" key="6">
    <source>
        <dbReference type="Proteomes" id="UP000250796"/>
    </source>
</evidence>